<evidence type="ECO:0000313" key="1">
    <source>
        <dbReference type="EMBL" id="HHM44012.1"/>
    </source>
</evidence>
<name>A0A7J3VSY4_CALS0</name>
<accession>A0A7J3VSY4</accession>
<proteinExistence type="predicted"/>
<dbReference type="AlphaFoldDB" id="A0A7J3VSY4"/>
<protein>
    <submittedName>
        <fullName evidence="1">Uncharacterized protein</fullName>
    </submittedName>
</protein>
<reference evidence="1" key="1">
    <citation type="journal article" date="2020" name="mSystems">
        <title>Genome- and Community-Level Interaction Insights into Carbon Utilization and Element Cycling Functions of Hydrothermarchaeota in Hydrothermal Sediment.</title>
        <authorList>
            <person name="Zhou Z."/>
            <person name="Liu Y."/>
            <person name="Xu W."/>
            <person name="Pan J."/>
            <person name="Luo Z.H."/>
            <person name="Li M."/>
        </authorList>
    </citation>
    <scope>NUCLEOTIDE SEQUENCE [LARGE SCALE GENOMIC DNA]</scope>
    <source>
        <strain evidence="1">SpSt-1074</strain>
    </source>
</reference>
<organism evidence="1">
    <name type="scientific">Caldiarchaeum subterraneum</name>
    <dbReference type="NCBI Taxonomy" id="311458"/>
    <lineage>
        <taxon>Archaea</taxon>
        <taxon>Nitrososphaerota</taxon>
        <taxon>Candidatus Caldarchaeales</taxon>
        <taxon>Candidatus Caldarchaeaceae</taxon>
        <taxon>Candidatus Caldarchaeum</taxon>
    </lineage>
</organism>
<sequence>MDDRKRAEKLLEVLMSSVNLDKVPPVLGWLVWRSFVSGRIYSKTGVRVLARACRLCEPDKTRRVLRGGDV</sequence>
<dbReference type="EMBL" id="DRXH01000061">
    <property type="protein sequence ID" value="HHM44012.1"/>
    <property type="molecule type" value="Genomic_DNA"/>
</dbReference>
<comment type="caution">
    <text evidence="1">The sequence shown here is derived from an EMBL/GenBank/DDBJ whole genome shotgun (WGS) entry which is preliminary data.</text>
</comment>
<gene>
    <name evidence="1" type="ORF">ENM31_01765</name>
</gene>